<evidence type="ECO:0000256" key="3">
    <source>
        <dbReference type="ARBA" id="ARBA00023015"/>
    </source>
</evidence>
<name>A0A919VVH3_9ACTN</name>
<dbReference type="Gene3D" id="1.10.10.10">
    <property type="entry name" value="Winged helix-like DNA-binding domain superfamily/Winged helix DNA-binding domain"/>
    <property type="match status" value="1"/>
</dbReference>
<dbReference type="GO" id="GO:0006355">
    <property type="term" value="P:regulation of DNA-templated transcription"/>
    <property type="evidence" value="ECO:0007669"/>
    <property type="project" value="InterPro"/>
</dbReference>
<sequence length="233" mass="24588">MTMVTSAAPGSRYGTAGRPARILVVDDEPSLAELLTLTLSYEGWDVRSAADGEAALATAAVFTPDAVLLDMMLPDLDGVEVLRRLRTEWPHLPVLFLTARDSAEDRAAGLLAGADDYLTKPFSLDLVVSRLRNVLGDAADSPAGTVLQAGDLELGVESRTVRRGGATIPLTGIEFDVLEQLMRVPGEVVPGIDLGARIPGGRTAVVALCLASLRRKLGVEIIAVESGYRLAAD</sequence>
<dbReference type="GO" id="GO:0000156">
    <property type="term" value="F:phosphorelay response regulator activity"/>
    <property type="evidence" value="ECO:0007669"/>
    <property type="project" value="TreeGrafter"/>
</dbReference>
<dbReference type="InterPro" id="IPR011006">
    <property type="entry name" value="CheY-like_superfamily"/>
</dbReference>
<accession>A0A919VVH3</accession>
<dbReference type="EMBL" id="BOQP01000030">
    <property type="protein sequence ID" value="GIM77337.1"/>
    <property type="molecule type" value="Genomic_DNA"/>
</dbReference>
<dbReference type="FunFam" id="3.40.50.2300:FF:000001">
    <property type="entry name" value="DNA-binding response regulator PhoB"/>
    <property type="match status" value="1"/>
</dbReference>
<feature type="domain" description="Response regulatory" evidence="7">
    <location>
        <begin position="21"/>
        <end position="135"/>
    </location>
</feature>
<dbReference type="InterPro" id="IPR036388">
    <property type="entry name" value="WH-like_DNA-bd_sf"/>
</dbReference>
<dbReference type="AlphaFoldDB" id="A0A919VVH3"/>
<dbReference type="PANTHER" id="PTHR48111:SF28">
    <property type="entry name" value="TRANSCRIPTIONAL REGULATORY PROTEIN TCRX-RELATED"/>
    <property type="match status" value="1"/>
</dbReference>
<dbReference type="PROSITE" id="PS50110">
    <property type="entry name" value="RESPONSE_REGULATORY"/>
    <property type="match status" value="1"/>
</dbReference>
<reference evidence="8" key="1">
    <citation type="submission" date="2021-03" db="EMBL/GenBank/DDBJ databases">
        <title>Whole genome shotgun sequence of Actinoplanes consettensis NBRC 14913.</title>
        <authorList>
            <person name="Komaki H."/>
            <person name="Tamura T."/>
        </authorList>
    </citation>
    <scope>NUCLEOTIDE SEQUENCE</scope>
    <source>
        <strain evidence="8">NBRC 14913</strain>
    </source>
</reference>
<evidence type="ECO:0000259" key="7">
    <source>
        <dbReference type="PROSITE" id="PS50110"/>
    </source>
</evidence>
<evidence type="ECO:0000256" key="1">
    <source>
        <dbReference type="ARBA" id="ARBA00022553"/>
    </source>
</evidence>
<evidence type="ECO:0000256" key="6">
    <source>
        <dbReference type="PROSITE-ProRule" id="PRU00169"/>
    </source>
</evidence>
<dbReference type="Proteomes" id="UP000680865">
    <property type="component" value="Unassembled WGS sequence"/>
</dbReference>
<dbReference type="Pfam" id="PF00072">
    <property type="entry name" value="Response_reg"/>
    <property type="match status" value="1"/>
</dbReference>
<dbReference type="RefSeq" id="WP_213000095.1">
    <property type="nucleotide sequence ID" value="NZ_BAAATW010000016.1"/>
</dbReference>
<gene>
    <name evidence="8" type="ORF">Aco04nite_54840</name>
</gene>
<evidence type="ECO:0000256" key="5">
    <source>
        <dbReference type="ARBA" id="ARBA00023163"/>
    </source>
</evidence>
<keyword evidence="2" id="KW-0902">Two-component regulatory system</keyword>
<keyword evidence="4 8" id="KW-0238">DNA-binding</keyword>
<dbReference type="GO" id="GO:0005829">
    <property type="term" value="C:cytosol"/>
    <property type="evidence" value="ECO:0007669"/>
    <property type="project" value="TreeGrafter"/>
</dbReference>
<dbReference type="SUPFAM" id="SSF52172">
    <property type="entry name" value="CheY-like"/>
    <property type="match status" value="1"/>
</dbReference>
<evidence type="ECO:0000313" key="8">
    <source>
        <dbReference type="EMBL" id="GIM77337.1"/>
    </source>
</evidence>
<evidence type="ECO:0000313" key="9">
    <source>
        <dbReference type="Proteomes" id="UP000680865"/>
    </source>
</evidence>
<dbReference type="Gene3D" id="3.40.50.2300">
    <property type="match status" value="1"/>
</dbReference>
<proteinExistence type="predicted"/>
<keyword evidence="3" id="KW-0805">Transcription regulation</keyword>
<dbReference type="GO" id="GO:0000976">
    <property type="term" value="F:transcription cis-regulatory region binding"/>
    <property type="evidence" value="ECO:0007669"/>
    <property type="project" value="TreeGrafter"/>
</dbReference>
<dbReference type="SMART" id="SM00862">
    <property type="entry name" value="Trans_reg_C"/>
    <property type="match status" value="1"/>
</dbReference>
<evidence type="ECO:0000256" key="4">
    <source>
        <dbReference type="ARBA" id="ARBA00023125"/>
    </source>
</evidence>
<comment type="caution">
    <text evidence="8">The sequence shown here is derived from an EMBL/GenBank/DDBJ whole genome shotgun (WGS) entry which is preliminary data.</text>
</comment>
<protein>
    <submittedName>
        <fullName evidence="8">DNA-binding response regulator</fullName>
    </submittedName>
</protein>
<evidence type="ECO:0000256" key="2">
    <source>
        <dbReference type="ARBA" id="ARBA00023012"/>
    </source>
</evidence>
<dbReference type="InterPro" id="IPR001867">
    <property type="entry name" value="OmpR/PhoB-type_DNA-bd"/>
</dbReference>
<keyword evidence="9" id="KW-1185">Reference proteome</keyword>
<organism evidence="8 9">
    <name type="scientific">Winogradskya consettensis</name>
    <dbReference type="NCBI Taxonomy" id="113560"/>
    <lineage>
        <taxon>Bacteria</taxon>
        <taxon>Bacillati</taxon>
        <taxon>Actinomycetota</taxon>
        <taxon>Actinomycetes</taxon>
        <taxon>Micromonosporales</taxon>
        <taxon>Micromonosporaceae</taxon>
        <taxon>Winogradskya</taxon>
    </lineage>
</organism>
<dbReference type="InterPro" id="IPR039420">
    <property type="entry name" value="WalR-like"/>
</dbReference>
<dbReference type="SMART" id="SM00448">
    <property type="entry name" value="REC"/>
    <property type="match status" value="1"/>
</dbReference>
<keyword evidence="5" id="KW-0804">Transcription</keyword>
<feature type="modified residue" description="4-aspartylphosphate" evidence="6">
    <location>
        <position position="70"/>
    </location>
</feature>
<dbReference type="InterPro" id="IPR001789">
    <property type="entry name" value="Sig_transdc_resp-reg_receiver"/>
</dbReference>
<dbReference type="GO" id="GO:0032993">
    <property type="term" value="C:protein-DNA complex"/>
    <property type="evidence" value="ECO:0007669"/>
    <property type="project" value="TreeGrafter"/>
</dbReference>
<keyword evidence="1 6" id="KW-0597">Phosphoprotein</keyword>
<dbReference type="PANTHER" id="PTHR48111">
    <property type="entry name" value="REGULATOR OF RPOS"/>
    <property type="match status" value="1"/>
</dbReference>